<sequence>MSQSADLIAAIDFGISNTDVVVRRQGKLFTWSQPYLGDPDPESVRALLMQQQIDLAELPMLAVTGGRHRVLPDQIGQTAIVKVNEVQAIGRGGQALLGLQGPARNALVMVASCGSGTALVTAQGDRYAHVSGTAVGGGTMMGLARLILGTIDPLEIEALAARGDRNGADLSLADVITGPIGSLPAEATAVNFGRLGRRTFHGQVSREDLAAALVNLIAQTIALITINAARAHGCQYVVLTGHMMDMASFREIVSQVAHYYAAELKMVERPGYATAIGALLLAEASNGV</sequence>
<proteinExistence type="predicted"/>
<dbReference type="GO" id="GO:0005524">
    <property type="term" value="F:ATP binding"/>
    <property type="evidence" value="ECO:0007669"/>
    <property type="project" value="UniProtKB-KW"/>
</dbReference>
<dbReference type="AlphaFoldDB" id="A0A7C1FSP7"/>
<name>A0A7C1FSP7_9CHLR</name>
<keyword evidence="2" id="KW-0067">ATP-binding</keyword>
<gene>
    <name evidence="4" type="ORF">ENQ20_12670</name>
</gene>
<evidence type="ECO:0000256" key="1">
    <source>
        <dbReference type="ARBA" id="ARBA00022741"/>
    </source>
</evidence>
<dbReference type="EMBL" id="DSMG01000123">
    <property type="protein sequence ID" value="HDX32320.1"/>
    <property type="molecule type" value="Genomic_DNA"/>
</dbReference>
<dbReference type="InterPro" id="IPR043129">
    <property type="entry name" value="ATPase_NBD"/>
</dbReference>
<evidence type="ECO:0000256" key="3">
    <source>
        <dbReference type="ARBA" id="ARBA00022993"/>
    </source>
</evidence>
<dbReference type="GO" id="GO:0004594">
    <property type="term" value="F:pantothenate kinase activity"/>
    <property type="evidence" value="ECO:0007669"/>
    <property type="project" value="TreeGrafter"/>
</dbReference>
<dbReference type="PANTHER" id="PTHR12280">
    <property type="entry name" value="PANTOTHENATE KINASE"/>
    <property type="match status" value="1"/>
</dbReference>
<protein>
    <submittedName>
        <fullName evidence="4">Fumble domain-containing protein</fullName>
    </submittedName>
</protein>
<dbReference type="Pfam" id="PF03630">
    <property type="entry name" value="Fumble"/>
    <property type="match status" value="1"/>
</dbReference>
<dbReference type="Gene3D" id="3.30.420.40">
    <property type="match status" value="1"/>
</dbReference>
<dbReference type="CDD" id="cd24085">
    <property type="entry name" value="ASKHA_NBD_PanK-II_bac"/>
    <property type="match status" value="1"/>
</dbReference>
<dbReference type="GO" id="GO:0005829">
    <property type="term" value="C:cytosol"/>
    <property type="evidence" value="ECO:0007669"/>
    <property type="project" value="TreeGrafter"/>
</dbReference>
<reference evidence="4" key="1">
    <citation type="journal article" date="2020" name="mSystems">
        <title>Genome- and Community-Level Interaction Insights into Carbon Utilization and Element Cycling Functions of Hydrothermarchaeota in Hydrothermal Sediment.</title>
        <authorList>
            <person name="Zhou Z."/>
            <person name="Liu Y."/>
            <person name="Xu W."/>
            <person name="Pan J."/>
            <person name="Luo Z.H."/>
            <person name="Li M."/>
        </authorList>
    </citation>
    <scope>NUCLEOTIDE SEQUENCE [LARGE SCALE GENOMIC DNA]</scope>
    <source>
        <strain evidence="4">SpSt-289</strain>
    </source>
</reference>
<dbReference type="GO" id="GO:0015937">
    <property type="term" value="P:coenzyme A biosynthetic process"/>
    <property type="evidence" value="ECO:0007669"/>
    <property type="project" value="UniProtKB-KW"/>
</dbReference>
<keyword evidence="1" id="KW-0547">Nucleotide-binding</keyword>
<keyword evidence="3" id="KW-0173">Coenzyme A biosynthesis</keyword>
<dbReference type="PANTHER" id="PTHR12280:SF20">
    <property type="entry name" value="4'-PHOSPHOPANTETHEINE PHOSPHATASE"/>
    <property type="match status" value="1"/>
</dbReference>
<comment type="caution">
    <text evidence="4">The sequence shown here is derived from an EMBL/GenBank/DDBJ whole genome shotgun (WGS) entry which is preliminary data.</text>
</comment>
<dbReference type="InterPro" id="IPR004567">
    <property type="entry name" value="Type_II_PanK"/>
</dbReference>
<dbReference type="SUPFAM" id="SSF53067">
    <property type="entry name" value="Actin-like ATPase domain"/>
    <property type="match status" value="1"/>
</dbReference>
<evidence type="ECO:0000256" key="2">
    <source>
        <dbReference type="ARBA" id="ARBA00022840"/>
    </source>
</evidence>
<organism evidence="4">
    <name type="scientific">Caldilinea aerophila</name>
    <dbReference type="NCBI Taxonomy" id="133453"/>
    <lineage>
        <taxon>Bacteria</taxon>
        <taxon>Bacillati</taxon>
        <taxon>Chloroflexota</taxon>
        <taxon>Caldilineae</taxon>
        <taxon>Caldilineales</taxon>
        <taxon>Caldilineaceae</taxon>
        <taxon>Caldilinea</taxon>
    </lineage>
</organism>
<accession>A0A7C1FSP7</accession>
<evidence type="ECO:0000313" key="4">
    <source>
        <dbReference type="EMBL" id="HDX32320.1"/>
    </source>
</evidence>